<keyword evidence="6 7" id="KW-0472">Membrane</keyword>
<feature type="transmembrane region" description="Helical" evidence="7">
    <location>
        <begin position="109"/>
        <end position="130"/>
    </location>
</feature>
<proteinExistence type="inferred from homology"/>
<sequence>MMDPVTAPWGVLLLRLALAVLFFAHVGLKLFVFKPAGTAGFFKSLGLPGWFAYVTIVWELVGAFALLLGIWPRVFAIILIPVLAGTIAKVHGKAGFWFSNPNGGWEYPAFWIVALLTLALLGDGPLALAASPF</sequence>
<evidence type="ECO:0000313" key="8">
    <source>
        <dbReference type="EMBL" id="RAZ74273.1"/>
    </source>
</evidence>
<comment type="caution">
    <text evidence="8">The sequence shown here is derived from an EMBL/GenBank/DDBJ whole genome shotgun (WGS) entry which is preliminary data.</text>
</comment>
<name>A0A330GS54_9HYPH</name>
<evidence type="ECO:0000256" key="2">
    <source>
        <dbReference type="ARBA" id="ARBA00006679"/>
    </source>
</evidence>
<evidence type="ECO:0000256" key="4">
    <source>
        <dbReference type="ARBA" id="ARBA00022692"/>
    </source>
</evidence>
<reference evidence="8 9" key="1">
    <citation type="submission" date="2018-07" db="EMBL/GenBank/DDBJ databases">
        <title>Diversity of Mesorhizobium strains in Brazil.</title>
        <authorList>
            <person name="Helene L.C.F."/>
            <person name="Dall'Agnol R."/>
            <person name="Delamuta J.R.M."/>
            <person name="Hungria M."/>
        </authorList>
    </citation>
    <scope>NUCLEOTIDE SEQUENCE [LARGE SCALE GENOMIC DNA]</scope>
    <source>
        <strain evidence="8 9">CNPSo 3140</strain>
    </source>
</reference>
<evidence type="ECO:0000256" key="7">
    <source>
        <dbReference type="SAM" id="Phobius"/>
    </source>
</evidence>
<keyword evidence="5 7" id="KW-1133">Transmembrane helix</keyword>
<dbReference type="Proteomes" id="UP000251956">
    <property type="component" value="Unassembled WGS sequence"/>
</dbReference>
<feature type="transmembrane region" description="Helical" evidence="7">
    <location>
        <begin position="45"/>
        <end position="64"/>
    </location>
</feature>
<dbReference type="EMBL" id="QMBQ01000006">
    <property type="protein sequence ID" value="RAZ74273.1"/>
    <property type="molecule type" value="Genomic_DNA"/>
</dbReference>
<evidence type="ECO:0000256" key="3">
    <source>
        <dbReference type="ARBA" id="ARBA00022475"/>
    </source>
</evidence>
<evidence type="ECO:0000313" key="9">
    <source>
        <dbReference type="Proteomes" id="UP000251956"/>
    </source>
</evidence>
<dbReference type="OrthoDB" id="5382961at2"/>
<dbReference type="InterPro" id="IPR051907">
    <property type="entry name" value="DoxX-like_oxidoreductase"/>
</dbReference>
<feature type="transmembrane region" description="Helical" evidence="7">
    <location>
        <begin position="70"/>
        <end position="88"/>
    </location>
</feature>
<dbReference type="AlphaFoldDB" id="A0A330GS54"/>
<protein>
    <submittedName>
        <fullName evidence="8">DoxX family protein</fullName>
    </submittedName>
</protein>
<dbReference type="PANTHER" id="PTHR33452:SF1">
    <property type="entry name" value="INNER MEMBRANE PROTEIN YPHA-RELATED"/>
    <property type="match status" value="1"/>
</dbReference>
<comment type="similarity">
    <text evidence="2">Belongs to the DoxX family.</text>
</comment>
<dbReference type="RefSeq" id="WP_112129216.1">
    <property type="nucleotide sequence ID" value="NZ_QMBQ01000006.1"/>
</dbReference>
<dbReference type="GO" id="GO:0005886">
    <property type="term" value="C:plasma membrane"/>
    <property type="evidence" value="ECO:0007669"/>
    <property type="project" value="UniProtKB-SubCell"/>
</dbReference>
<gene>
    <name evidence="8" type="ORF">DPM35_21245</name>
</gene>
<accession>A0A330GS54</accession>
<keyword evidence="3" id="KW-1003">Cell membrane</keyword>
<comment type="subcellular location">
    <subcellularLocation>
        <location evidence="1">Cell membrane</location>
        <topology evidence="1">Multi-pass membrane protein</topology>
    </subcellularLocation>
</comment>
<evidence type="ECO:0000256" key="1">
    <source>
        <dbReference type="ARBA" id="ARBA00004651"/>
    </source>
</evidence>
<feature type="transmembrane region" description="Helical" evidence="7">
    <location>
        <begin position="12"/>
        <end position="33"/>
    </location>
</feature>
<keyword evidence="9" id="KW-1185">Reference proteome</keyword>
<dbReference type="Pfam" id="PF07681">
    <property type="entry name" value="DoxX"/>
    <property type="match status" value="1"/>
</dbReference>
<organism evidence="8 9">
    <name type="scientific">Mesorhizobium atlanticum</name>
    <dbReference type="NCBI Taxonomy" id="2233532"/>
    <lineage>
        <taxon>Bacteria</taxon>
        <taxon>Pseudomonadati</taxon>
        <taxon>Pseudomonadota</taxon>
        <taxon>Alphaproteobacteria</taxon>
        <taxon>Hyphomicrobiales</taxon>
        <taxon>Phyllobacteriaceae</taxon>
        <taxon>Mesorhizobium</taxon>
    </lineage>
</organism>
<dbReference type="PANTHER" id="PTHR33452">
    <property type="entry name" value="OXIDOREDUCTASE CATD-RELATED"/>
    <property type="match status" value="1"/>
</dbReference>
<evidence type="ECO:0000256" key="6">
    <source>
        <dbReference type="ARBA" id="ARBA00023136"/>
    </source>
</evidence>
<evidence type="ECO:0000256" key="5">
    <source>
        <dbReference type="ARBA" id="ARBA00022989"/>
    </source>
</evidence>
<dbReference type="InterPro" id="IPR032808">
    <property type="entry name" value="DoxX"/>
</dbReference>
<keyword evidence="4 7" id="KW-0812">Transmembrane</keyword>